<proteinExistence type="predicted"/>
<dbReference type="GO" id="GO:0015630">
    <property type="term" value="C:microtubule cytoskeleton"/>
    <property type="evidence" value="ECO:0007669"/>
    <property type="project" value="TreeGrafter"/>
</dbReference>
<protein>
    <recommendedName>
        <fullName evidence="3">Spindle pole body-associated protein Vik1/Cik1 microtubule binding domain-containing protein</fullName>
    </recommendedName>
</protein>
<evidence type="ECO:0000256" key="2">
    <source>
        <dbReference type="SAM" id="MobiDB-lite"/>
    </source>
</evidence>
<feature type="domain" description="Spindle pole body-associated protein Vik1/Cik1 microtubule binding" evidence="3">
    <location>
        <begin position="492"/>
        <end position="525"/>
    </location>
</feature>
<feature type="region of interest" description="Disordered" evidence="2">
    <location>
        <begin position="42"/>
        <end position="136"/>
    </location>
</feature>
<keyword evidence="5" id="KW-1185">Reference proteome</keyword>
<evidence type="ECO:0000256" key="1">
    <source>
        <dbReference type="SAM" id="Coils"/>
    </source>
</evidence>
<evidence type="ECO:0000313" key="5">
    <source>
        <dbReference type="Proteomes" id="UP001163046"/>
    </source>
</evidence>
<organism evidence="4 5">
    <name type="scientific">Desmophyllum pertusum</name>
    <dbReference type="NCBI Taxonomy" id="174260"/>
    <lineage>
        <taxon>Eukaryota</taxon>
        <taxon>Metazoa</taxon>
        <taxon>Cnidaria</taxon>
        <taxon>Anthozoa</taxon>
        <taxon>Hexacorallia</taxon>
        <taxon>Scleractinia</taxon>
        <taxon>Caryophylliina</taxon>
        <taxon>Caryophylliidae</taxon>
        <taxon>Desmophyllum</taxon>
    </lineage>
</organism>
<evidence type="ECO:0000313" key="4">
    <source>
        <dbReference type="EMBL" id="KAJ7389938.1"/>
    </source>
</evidence>
<reference evidence="4" key="1">
    <citation type="submission" date="2023-01" db="EMBL/GenBank/DDBJ databases">
        <title>Genome assembly of the deep-sea coral Lophelia pertusa.</title>
        <authorList>
            <person name="Herrera S."/>
            <person name="Cordes E."/>
        </authorList>
    </citation>
    <scope>NUCLEOTIDE SEQUENCE</scope>
    <source>
        <strain evidence="4">USNM1676648</strain>
        <tissue evidence="4">Polyp</tissue>
    </source>
</reference>
<accession>A0A9X0D8W8</accession>
<feature type="coiled-coil region" evidence="1">
    <location>
        <begin position="336"/>
        <end position="405"/>
    </location>
</feature>
<keyword evidence="1" id="KW-0175">Coiled coil</keyword>
<evidence type="ECO:0000259" key="3">
    <source>
        <dbReference type="Pfam" id="PF16796"/>
    </source>
</evidence>
<dbReference type="EMBL" id="MU825423">
    <property type="protein sequence ID" value="KAJ7389938.1"/>
    <property type="molecule type" value="Genomic_DNA"/>
</dbReference>
<dbReference type="PANTHER" id="PTHR47972:SF65">
    <property type="entry name" value="KINESIN-LIKE PROTEIN"/>
    <property type="match status" value="1"/>
</dbReference>
<dbReference type="Proteomes" id="UP001163046">
    <property type="component" value="Unassembled WGS sequence"/>
</dbReference>
<dbReference type="GO" id="GO:0008017">
    <property type="term" value="F:microtubule binding"/>
    <property type="evidence" value="ECO:0007669"/>
    <property type="project" value="InterPro"/>
</dbReference>
<feature type="compositionally biased region" description="Basic and acidic residues" evidence="2">
    <location>
        <begin position="84"/>
        <end position="99"/>
    </location>
</feature>
<sequence>MVFTRSQPGYDSSDYLANGGEAYGGRSQPNYGSVAQYSGDTAVRNGWPSQHSGAYDTGHVYGNHGVDQNIERSVAPHSSSYSRSYDRKDRHDRNPRDSSSHQSALSSHRHPRGAKANGQYRNGNQRANKAEENSNSTSDEIVFEVFHCMQTGRDYSVDKCGWNEVSCRLMEYRYTDELRPFPEEWYQHGYIEGNQRPGTVDNMYDEESYGAAQSGDTWVPRWEDDRMGIMEHPLRGLLNTYFEETKLNVLSVYDHVSGTWLKMPLSWELYVTDIDSRVAAIQEFCPDWEDKFEILALLRQCNYDLDEVTNTYMTLLADDTTGKRAASKLKSSSPSSKEHAAEIEFLKEKVEQLEEQLQAKDSQLQDSQRSNTDLQAKLRSSEEMARKLQIKATSLQRELQQLKSVPVQVQQPLTTTVQTSFKEQKISRETCRNIQSTVQFFSQMLVELRNCFTSEMEGVASVLDQAQTSLRKMKVKDQGSGKEIVELRALYHREVLQRKLLYNKLQELRGNIRVFCRCRHDPTSDNVLNFRLGSGFEYDVSFRTEEVVQV</sequence>
<dbReference type="AlphaFoldDB" id="A0A9X0D8W8"/>
<dbReference type="InterPro" id="IPR027640">
    <property type="entry name" value="Kinesin-like_fam"/>
</dbReference>
<dbReference type="GO" id="GO:0007018">
    <property type="term" value="P:microtubule-based movement"/>
    <property type="evidence" value="ECO:0007669"/>
    <property type="project" value="InterPro"/>
</dbReference>
<comment type="caution">
    <text evidence="4">The sequence shown here is derived from an EMBL/GenBank/DDBJ whole genome shotgun (WGS) entry which is preliminary data.</text>
</comment>
<dbReference type="PANTHER" id="PTHR47972">
    <property type="entry name" value="KINESIN-LIKE PROTEIN KLP-3"/>
    <property type="match status" value="1"/>
</dbReference>
<gene>
    <name evidence="4" type="ORF">OS493_028406</name>
</gene>
<dbReference type="Pfam" id="PF16796">
    <property type="entry name" value="Microtub_bd"/>
    <property type="match status" value="1"/>
</dbReference>
<dbReference type="InterPro" id="IPR031852">
    <property type="entry name" value="Vik1/Cik1_MT-bd"/>
</dbReference>
<name>A0A9X0D8W8_9CNID</name>
<dbReference type="GO" id="GO:0003777">
    <property type="term" value="F:microtubule motor activity"/>
    <property type="evidence" value="ECO:0007669"/>
    <property type="project" value="InterPro"/>
</dbReference>
<feature type="compositionally biased region" description="Polar residues" evidence="2">
    <location>
        <begin position="119"/>
        <end position="136"/>
    </location>
</feature>
<dbReference type="OrthoDB" id="3176171at2759"/>